<keyword evidence="3 4" id="KW-0560">Oxidoreductase</keyword>
<evidence type="ECO:0000313" key="4">
    <source>
        <dbReference type="EMBL" id="VVP26210.1"/>
    </source>
</evidence>
<proteinExistence type="predicted"/>
<dbReference type="AlphaFoldDB" id="A0A5E7MNY4"/>
<keyword evidence="2" id="KW-0288">FMN</keyword>
<dbReference type="Pfam" id="PF03060">
    <property type="entry name" value="NMO"/>
    <property type="match status" value="2"/>
</dbReference>
<dbReference type="InterPro" id="IPR013785">
    <property type="entry name" value="Aldolase_TIM"/>
</dbReference>
<dbReference type="Proteomes" id="UP000385207">
    <property type="component" value="Unassembled WGS sequence"/>
</dbReference>
<organism evidence="4 5">
    <name type="scientific">Pseudomonas fluorescens</name>
    <dbReference type="NCBI Taxonomy" id="294"/>
    <lineage>
        <taxon>Bacteria</taxon>
        <taxon>Pseudomonadati</taxon>
        <taxon>Pseudomonadota</taxon>
        <taxon>Gammaproteobacteria</taxon>
        <taxon>Pseudomonadales</taxon>
        <taxon>Pseudomonadaceae</taxon>
        <taxon>Pseudomonas</taxon>
    </lineage>
</organism>
<dbReference type="RefSeq" id="WP_224790738.1">
    <property type="nucleotide sequence ID" value="NZ_CABVII010000019.1"/>
</dbReference>
<sequence>MTIMRTRITELLGIQYPIVEGGMQWVGRAQLAAAVSNAGALGMVAARTQPTPDDLRREIERTRELTSKPFGVNLTLSLTASDVNYDGWIDAIINGDIRIVETAGNNPQPVIARLKEHGIKVIHKCTSVRHALSAERYGADVISIDGFEAGGHCGEDDVPALIMIPALGKVLKIPFIASGGIANGRSMAAALILGADGVNMGTRFMLTQESAIHDDIKTALLAATERDTTLIKRTLKRTARFFTNIVSQEIVALERRPGGATYDDLQHLLSGNRGLVSLESGDVTAGLICASQVIGLVDDIPTCAELVTRMVAECREGLEQTLHRFDR</sequence>
<evidence type="ECO:0000256" key="2">
    <source>
        <dbReference type="ARBA" id="ARBA00022643"/>
    </source>
</evidence>
<dbReference type="PANTHER" id="PTHR32332:SF20">
    <property type="entry name" value="2-NITROPROPANE DIOXYGENASE-LIKE PROTEIN"/>
    <property type="match status" value="1"/>
</dbReference>
<keyword evidence="1" id="KW-0285">Flavoprotein</keyword>
<dbReference type="GO" id="GO:0018580">
    <property type="term" value="F:nitronate monooxygenase activity"/>
    <property type="evidence" value="ECO:0007669"/>
    <property type="project" value="UniProtKB-EC"/>
</dbReference>
<protein>
    <submittedName>
        <fullName evidence="4">Nitronate monooxygenase</fullName>
        <ecNumber evidence="4">1.13.12.16</ecNumber>
    </submittedName>
</protein>
<keyword evidence="4" id="KW-0503">Monooxygenase</keyword>
<evidence type="ECO:0000256" key="3">
    <source>
        <dbReference type="ARBA" id="ARBA00023002"/>
    </source>
</evidence>
<dbReference type="EC" id="1.13.12.16" evidence="4"/>
<dbReference type="SUPFAM" id="SSF51412">
    <property type="entry name" value="Inosine monophosphate dehydrogenase (IMPDH)"/>
    <property type="match status" value="1"/>
</dbReference>
<reference evidence="4 5" key="1">
    <citation type="submission" date="2019-09" db="EMBL/GenBank/DDBJ databases">
        <authorList>
            <person name="Chandra G."/>
            <person name="Truman W A."/>
        </authorList>
    </citation>
    <scope>NUCLEOTIDE SEQUENCE [LARGE SCALE GENOMIC DNA]</scope>
    <source>
        <strain evidence="4">PS862</strain>
    </source>
</reference>
<evidence type="ECO:0000313" key="5">
    <source>
        <dbReference type="Proteomes" id="UP000385207"/>
    </source>
</evidence>
<evidence type="ECO:0000256" key="1">
    <source>
        <dbReference type="ARBA" id="ARBA00022630"/>
    </source>
</evidence>
<dbReference type="EMBL" id="CABVII010000019">
    <property type="protein sequence ID" value="VVP26210.1"/>
    <property type="molecule type" value="Genomic_DNA"/>
</dbReference>
<dbReference type="Gene3D" id="3.20.20.70">
    <property type="entry name" value="Aldolase class I"/>
    <property type="match status" value="1"/>
</dbReference>
<name>A0A5E7MNY4_PSEFL</name>
<dbReference type="PANTHER" id="PTHR32332">
    <property type="entry name" value="2-NITROPROPANE DIOXYGENASE"/>
    <property type="match status" value="1"/>
</dbReference>
<accession>A0A5E7MNY4</accession>
<dbReference type="InterPro" id="IPR004136">
    <property type="entry name" value="NMO"/>
</dbReference>
<gene>
    <name evidence="4" type="ORF">PS862_04117</name>
</gene>
<dbReference type="CDD" id="cd04730">
    <property type="entry name" value="NPD_like"/>
    <property type="match status" value="1"/>
</dbReference>